<name>A0A8X6PMR1_NEPPI</name>
<evidence type="ECO:0000256" key="1">
    <source>
        <dbReference type="SAM" id="MobiDB-lite"/>
    </source>
</evidence>
<dbReference type="EMBL" id="BMAW01070704">
    <property type="protein sequence ID" value="GFT74632.1"/>
    <property type="molecule type" value="Genomic_DNA"/>
</dbReference>
<protein>
    <submittedName>
        <fullName evidence="2">Uncharacterized protein</fullName>
    </submittedName>
</protein>
<proteinExistence type="predicted"/>
<feature type="compositionally biased region" description="Basic and acidic residues" evidence="1">
    <location>
        <begin position="94"/>
        <end position="115"/>
    </location>
</feature>
<reference evidence="2" key="1">
    <citation type="submission" date="2020-08" db="EMBL/GenBank/DDBJ databases">
        <title>Multicomponent nature underlies the extraordinary mechanical properties of spider dragline silk.</title>
        <authorList>
            <person name="Kono N."/>
            <person name="Nakamura H."/>
            <person name="Mori M."/>
            <person name="Yoshida Y."/>
            <person name="Ohtoshi R."/>
            <person name="Malay A.D."/>
            <person name="Moran D.A.P."/>
            <person name="Tomita M."/>
            <person name="Numata K."/>
            <person name="Arakawa K."/>
        </authorList>
    </citation>
    <scope>NUCLEOTIDE SEQUENCE</scope>
</reference>
<accession>A0A8X6PMR1</accession>
<sequence length="115" mass="13588">MKTSVKNEERAKRKTFELTKFQLLKKKKTFFSLVSVSQESKQNVNKKKKHKVKQIIKWLIHKSVHFLPTAHLLKSWKGFRMIESQQRAGPMNEEDSKNGLCEGEKKESYPVIERD</sequence>
<keyword evidence="3" id="KW-1185">Reference proteome</keyword>
<feature type="region of interest" description="Disordered" evidence="1">
    <location>
        <begin position="87"/>
        <end position="115"/>
    </location>
</feature>
<organism evidence="2 3">
    <name type="scientific">Nephila pilipes</name>
    <name type="common">Giant wood spider</name>
    <name type="synonym">Nephila maculata</name>
    <dbReference type="NCBI Taxonomy" id="299642"/>
    <lineage>
        <taxon>Eukaryota</taxon>
        <taxon>Metazoa</taxon>
        <taxon>Ecdysozoa</taxon>
        <taxon>Arthropoda</taxon>
        <taxon>Chelicerata</taxon>
        <taxon>Arachnida</taxon>
        <taxon>Araneae</taxon>
        <taxon>Araneomorphae</taxon>
        <taxon>Entelegynae</taxon>
        <taxon>Araneoidea</taxon>
        <taxon>Nephilidae</taxon>
        <taxon>Nephila</taxon>
    </lineage>
</organism>
<evidence type="ECO:0000313" key="2">
    <source>
        <dbReference type="EMBL" id="GFT74632.1"/>
    </source>
</evidence>
<dbReference type="AlphaFoldDB" id="A0A8X6PMR1"/>
<comment type="caution">
    <text evidence="2">The sequence shown here is derived from an EMBL/GenBank/DDBJ whole genome shotgun (WGS) entry which is preliminary data.</text>
</comment>
<gene>
    <name evidence="2" type="ORF">NPIL_545681</name>
</gene>
<dbReference type="Proteomes" id="UP000887013">
    <property type="component" value="Unassembled WGS sequence"/>
</dbReference>
<evidence type="ECO:0000313" key="3">
    <source>
        <dbReference type="Proteomes" id="UP000887013"/>
    </source>
</evidence>